<dbReference type="EMBL" id="ADLK01000032">
    <property type="protein sequence ID" value="KMW16039.1"/>
    <property type="molecule type" value="Genomic_DNA"/>
</dbReference>
<dbReference type="AlphaFoldDB" id="A0A0J9BV23"/>
<name>A0A0J9BV23_9FIRM</name>
<dbReference type="InterPro" id="IPR006699">
    <property type="entry name" value="GlpP"/>
</dbReference>
<dbReference type="OrthoDB" id="9799580at2"/>
<dbReference type="PANTHER" id="PTHR35787:SF1">
    <property type="entry name" value="GLYCEROL UPTAKE OPERON ANTITERMINATOR REGULATORY PROTEIN"/>
    <property type="match status" value="1"/>
</dbReference>
<evidence type="ECO:0000313" key="1">
    <source>
        <dbReference type="EMBL" id="KMW16039.1"/>
    </source>
</evidence>
<dbReference type="Gene3D" id="3.20.20.70">
    <property type="entry name" value="Aldolase class I"/>
    <property type="match status" value="1"/>
</dbReference>
<dbReference type="GeneID" id="93163819"/>
<dbReference type="GO" id="GO:0006355">
    <property type="term" value="P:regulation of DNA-templated transcription"/>
    <property type="evidence" value="ECO:0007669"/>
    <property type="project" value="InterPro"/>
</dbReference>
<evidence type="ECO:0008006" key="3">
    <source>
        <dbReference type="Google" id="ProtNLM"/>
    </source>
</evidence>
<dbReference type="Pfam" id="PF04309">
    <property type="entry name" value="G3P_antiterm"/>
    <property type="match status" value="1"/>
</dbReference>
<gene>
    <name evidence="1" type="ORF">HMPREF9470_04477</name>
</gene>
<protein>
    <recommendedName>
        <fullName evidence="3">Glycerol-3-phosphate responsive antiterminator</fullName>
    </recommendedName>
</protein>
<proteinExistence type="predicted"/>
<dbReference type="PATRIC" id="fig|742734.4.peg.4801"/>
<reference evidence="1 2" key="1">
    <citation type="submission" date="2011-04" db="EMBL/GenBank/DDBJ databases">
        <title>The Genome Sequence of Clostridium citroniae WAL-19142.</title>
        <authorList>
            <consortium name="The Broad Institute Genome Sequencing Platform"/>
            <person name="Earl A."/>
            <person name="Ward D."/>
            <person name="Feldgarden M."/>
            <person name="Gevers D."/>
            <person name="Warren Y.A."/>
            <person name="Tyrrell K.L."/>
            <person name="Citron D.M."/>
            <person name="Goldstein E.J."/>
            <person name="Daigneault M."/>
            <person name="Allen-Vercoe E."/>
            <person name="Young S.K."/>
            <person name="Zeng Q."/>
            <person name="Gargeya S."/>
            <person name="Fitzgerald M."/>
            <person name="Haas B."/>
            <person name="Abouelleil A."/>
            <person name="Alvarado L."/>
            <person name="Arachchi H.M."/>
            <person name="Berlin A."/>
            <person name="Brown A."/>
            <person name="Chapman S.B."/>
            <person name="Chen Z."/>
            <person name="Dunbar C."/>
            <person name="Freedman E."/>
            <person name="Gearin G."/>
            <person name="Gellesch M."/>
            <person name="Goldberg J."/>
            <person name="Griggs A."/>
            <person name="Gujja S."/>
            <person name="Heilman E.R."/>
            <person name="Heiman D."/>
            <person name="Howarth C."/>
            <person name="Larson L."/>
            <person name="Lui A."/>
            <person name="MacDonald P.J."/>
            <person name="Mehta T."/>
            <person name="Montmayeur A."/>
            <person name="Murphy C."/>
            <person name="Neiman D."/>
            <person name="Pearson M."/>
            <person name="Priest M."/>
            <person name="Roberts A."/>
            <person name="Saif S."/>
            <person name="Shea T."/>
            <person name="Shenoy N."/>
            <person name="Sisk P."/>
            <person name="Stolte C."/>
            <person name="Sykes S."/>
            <person name="White J."/>
            <person name="Yandava C."/>
            <person name="Wortman J."/>
            <person name="Nusbaum C."/>
            <person name="Birren B."/>
        </authorList>
    </citation>
    <scope>NUCLEOTIDE SEQUENCE [LARGE SCALE GENOMIC DNA]</scope>
    <source>
        <strain evidence="1 2">WAL-19142</strain>
    </source>
</reference>
<evidence type="ECO:0000313" key="2">
    <source>
        <dbReference type="Proteomes" id="UP000037392"/>
    </source>
</evidence>
<organism evidence="1 2">
    <name type="scientific">[Clostridium] citroniae WAL-19142</name>
    <dbReference type="NCBI Taxonomy" id="742734"/>
    <lineage>
        <taxon>Bacteria</taxon>
        <taxon>Bacillati</taxon>
        <taxon>Bacillota</taxon>
        <taxon>Clostridia</taxon>
        <taxon>Lachnospirales</taxon>
        <taxon>Lachnospiraceae</taxon>
        <taxon>Enterocloster</taxon>
    </lineage>
</organism>
<accession>A0A0J9BV23</accession>
<dbReference type="PIRSF" id="PIRSF016897">
    <property type="entry name" value="GlpP"/>
    <property type="match status" value="1"/>
</dbReference>
<dbReference type="PANTHER" id="PTHR35787">
    <property type="entry name" value="GLYCEROL UPTAKE OPERON ANTITERMINATOR REGULATORY PROTEIN"/>
    <property type="match status" value="1"/>
</dbReference>
<dbReference type="Proteomes" id="UP000037392">
    <property type="component" value="Unassembled WGS sequence"/>
</dbReference>
<sequence length="189" mass="20615">MDQKFYDLLESNPVISAVKDMEGLKACCAREEIKVVFILFGDICNIGAIVDQVEQVDKVAMVHVDLITGLSGKEVAVDFIKNNTAADGIISTKPAMIKRARELSLYTTLRVFVLDSMAFENIEHQMAVARPDTIEILPGLMPKVIRRVCRLVKVPVIAGGLISEKEDVVAALSAGAISVSTTNPNVWLM</sequence>
<dbReference type="RefSeq" id="WP_048930744.1">
    <property type="nucleotide sequence ID" value="NZ_KQ235882.1"/>
</dbReference>
<dbReference type="InterPro" id="IPR013785">
    <property type="entry name" value="Aldolase_TIM"/>
</dbReference>
<dbReference type="GO" id="GO:0006071">
    <property type="term" value="P:glycerol metabolic process"/>
    <property type="evidence" value="ECO:0007669"/>
    <property type="project" value="InterPro"/>
</dbReference>
<dbReference type="SUPFAM" id="SSF110391">
    <property type="entry name" value="GlpP-like"/>
    <property type="match status" value="1"/>
</dbReference>
<comment type="caution">
    <text evidence="1">The sequence shown here is derived from an EMBL/GenBank/DDBJ whole genome shotgun (WGS) entry which is preliminary data.</text>
</comment>